<dbReference type="InterPro" id="IPR018929">
    <property type="entry name" value="DUF2510"/>
</dbReference>
<gene>
    <name evidence="3" type="ORF">JWS13_17655</name>
</gene>
<keyword evidence="1" id="KW-1133">Transmembrane helix</keyword>
<organism evidence="3 4">
    <name type="scientific">Rhodococcus pseudokoreensis</name>
    <dbReference type="NCBI Taxonomy" id="2811421"/>
    <lineage>
        <taxon>Bacteria</taxon>
        <taxon>Bacillati</taxon>
        <taxon>Actinomycetota</taxon>
        <taxon>Actinomycetes</taxon>
        <taxon>Mycobacteriales</taxon>
        <taxon>Nocardiaceae</taxon>
        <taxon>Rhodococcus</taxon>
    </lineage>
</organism>
<reference evidence="3 4" key="2">
    <citation type="journal article" date="2022" name="Arch. Microbiol.">
        <title>Rhodococcus pseudokoreensis sp. nov. isolated from the rhizosphere of young M26 apple rootstocks.</title>
        <authorList>
            <person name="Kampfer P."/>
            <person name="Glaeser S.P."/>
            <person name="Blom J."/>
            <person name="Wolf J."/>
            <person name="Benning S."/>
            <person name="Schloter M."/>
            <person name="Neumann-Schaal M."/>
        </authorList>
    </citation>
    <scope>NUCLEOTIDE SEQUENCE [LARGE SCALE GENOMIC DNA]</scope>
    <source>
        <strain evidence="3 4">R79</strain>
    </source>
</reference>
<name>A0A974W2W6_9NOCA</name>
<dbReference type="Proteomes" id="UP000662986">
    <property type="component" value="Chromosome"/>
</dbReference>
<keyword evidence="1" id="KW-0812">Transmembrane</keyword>
<accession>A0A974W2W6</accession>
<reference evidence="3 4" key="1">
    <citation type="journal article" date="2021" name="Microbiol. Resour. Announc.">
        <title>Complete Genome Sequences of Two Rhodococcus sp. Strains with Large and Linear Chromosomes, Isolated from Apple Rhizosphere.</title>
        <authorList>
            <person name="Benning S."/>
            <person name="Brugnone N."/>
            <person name="Siani R."/>
            <person name="Kublik S."/>
            <person name="Schloter M."/>
            <person name="Rad V."/>
        </authorList>
    </citation>
    <scope>NUCLEOTIDE SEQUENCE [LARGE SCALE GENOMIC DNA]</scope>
    <source>
        <strain evidence="3 4">R79</strain>
    </source>
</reference>
<sequence>MTSTTPAGWYPDPQRKAVARWHDGTGWTKHTTNASTPPPPPKPPWGWKQWLVVAGAVVVAFGVYVGYHAITGPTAEEQEATEQSQAAAAAASEAAFDARSAELAAQSSAEITCEKLVTNNLKTPATADFVEVTTYEDTAGDWITKGAVDAENTFGANVRTTFLCITHQGTTRIDRIN</sequence>
<dbReference type="EMBL" id="CP070619">
    <property type="protein sequence ID" value="QSE90315.1"/>
    <property type="molecule type" value="Genomic_DNA"/>
</dbReference>
<keyword evidence="1" id="KW-0472">Membrane</keyword>
<evidence type="ECO:0000313" key="3">
    <source>
        <dbReference type="EMBL" id="QSE90315.1"/>
    </source>
</evidence>
<keyword evidence="4" id="KW-1185">Reference proteome</keyword>
<protein>
    <submittedName>
        <fullName evidence="3">DUF2510 domain-containing protein</fullName>
    </submittedName>
</protein>
<evidence type="ECO:0000259" key="2">
    <source>
        <dbReference type="Pfam" id="PF10708"/>
    </source>
</evidence>
<proteinExistence type="predicted"/>
<feature type="transmembrane region" description="Helical" evidence="1">
    <location>
        <begin position="47"/>
        <end position="67"/>
    </location>
</feature>
<evidence type="ECO:0000313" key="4">
    <source>
        <dbReference type="Proteomes" id="UP000662986"/>
    </source>
</evidence>
<evidence type="ECO:0000256" key="1">
    <source>
        <dbReference type="SAM" id="Phobius"/>
    </source>
</evidence>
<dbReference type="Pfam" id="PF10708">
    <property type="entry name" value="DUF2510"/>
    <property type="match status" value="1"/>
</dbReference>
<feature type="domain" description="DUF2510" evidence="2">
    <location>
        <begin position="7"/>
        <end position="39"/>
    </location>
</feature>